<sequence length="110" mass="11359">MATRTAQAVTVAGVTPTYHAATATTGDKVLADSRTFIHVKNGSGGSITCTISGAGQTAYLVDNPDKAYTIGTGAEMWIPMLPEFGDPSDGRLVTFICSSVTSVTFAAVRI</sequence>
<organism evidence="1 2">
    <name type="scientific">Nonomuraea rubra</name>
    <dbReference type="NCBI Taxonomy" id="46180"/>
    <lineage>
        <taxon>Bacteria</taxon>
        <taxon>Bacillati</taxon>
        <taxon>Actinomycetota</taxon>
        <taxon>Actinomycetes</taxon>
        <taxon>Streptosporangiales</taxon>
        <taxon>Streptosporangiaceae</taxon>
        <taxon>Nonomuraea</taxon>
    </lineage>
</organism>
<comment type="caution">
    <text evidence="1">The sequence shown here is derived from an EMBL/GenBank/DDBJ whole genome shotgun (WGS) entry which is preliminary data.</text>
</comment>
<name>A0A7X0P6V1_9ACTN</name>
<dbReference type="Proteomes" id="UP000565579">
    <property type="component" value="Unassembled WGS sequence"/>
</dbReference>
<proteinExistence type="predicted"/>
<dbReference type="RefSeq" id="WP_185110627.1">
    <property type="nucleotide sequence ID" value="NZ_BAAAXY010000150.1"/>
</dbReference>
<evidence type="ECO:0000313" key="1">
    <source>
        <dbReference type="EMBL" id="MBB6556144.1"/>
    </source>
</evidence>
<gene>
    <name evidence="1" type="ORF">HD593_010939</name>
</gene>
<protein>
    <submittedName>
        <fullName evidence="1">Uncharacterized protein</fullName>
    </submittedName>
</protein>
<keyword evidence="2" id="KW-1185">Reference proteome</keyword>
<dbReference type="AlphaFoldDB" id="A0A7X0P6V1"/>
<evidence type="ECO:0000313" key="2">
    <source>
        <dbReference type="Proteomes" id="UP000565579"/>
    </source>
</evidence>
<reference evidence="1 2" key="1">
    <citation type="submission" date="2020-08" db="EMBL/GenBank/DDBJ databases">
        <title>Sequencing the genomes of 1000 actinobacteria strains.</title>
        <authorList>
            <person name="Klenk H.-P."/>
        </authorList>
    </citation>
    <scope>NUCLEOTIDE SEQUENCE [LARGE SCALE GENOMIC DNA]</scope>
    <source>
        <strain evidence="1 2">DSM 43768</strain>
    </source>
</reference>
<accession>A0A7X0P6V1</accession>
<dbReference type="EMBL" id="JACHMI010000001">
    <property type="protein sequence ID" value="MBB6556144.1"/>
    <property type="molecule type" value="Genomic_DNA"/>
</dbReference>